<evidence type="ECO:0000313" key="3">
    <source>
        <dbReference type="EMBL" id="SHN70340.1"/>
    </source>
</evidence>
<dbReference type="GO" id="GO:0005886">
    <property type="term" value="C:plasma membrane"/>
    <property type="evidence" value="ECO:0007669"/>
    <property type="project" value="TreeGrafter"/>
</dbReference>
<dbReference type="InterPro" id="IPR000160">
    <property type="entry name" value="GGDEF_dom"/>
</dbReference>
<feature type="transmembrane region" description="Helical" evidence="1">
    <location>
        <begin position="264"/>
        <end position="282"/>
    </location>
</feature>
<gene>
    <name evidence="3" type="ORF">SAMN02745226_02016</name>
</gene>
<sequence>MWRMGERKLVNLVRMLLISLISLVLFLSLSYTFKVINLPEGEVIRWMVPSNEITKYYQFEKPDSKEFVGYFSYDGVRNTVVFQKVIATKLEIFVNRERVAVFGDGTGNLWPKALVVSVPEYLLRESEKNEIKVVLHGIVGAGISGSPYLVDMNTAIQGAQLINMFRNDIVLVGIGAAGVILYLFLLAYTGASANEKKSYFYILMASVFMILGLVQFTYRETYGSVESYLIFEKLARTAPMFVVTFLLFLIFENSGFYLKPRFKIAFLIIPFLLTGLVVISTNTKYVHFFGLLSDLYSMILVIYISFIVYVKRLLEYVFPVSFLLLTGTQTFYVLATGLPNELMIPYGRLVFLISLATTTLTKFKRIAARHEVLAKENVLDHLTGAFNRKVIEQLPKGGVLILIDIDGLKKINDTYGHIYGDKLLQRFSEIVKKDIRQEDYFIRLGGDEFCIVSNSISEKDVEHIMNRLYNRCRNELGVGFSYGFAPFDNFDKAYEQADEKMYQMKEEKYRSNKKGV</sequence>
<dbReference type="InterPro" id="IPR043128">
    <property type="entry name" value="Rev_trsase/Diguanyl_cyclase"/>
</dbReference>
<dbReference type="STRING" id="1121883.SAMN02745226_02016"/>
<feature type="transmembrane region" description="Helical" evidence="1">
    <location>
        <begin position="288"/>
        <end position="309"/>
    </location>
</feature>
<dbReference type="PANTHER" id="PTHR45138">
    <property type="entry name" value="REGULATORY COMPONENTS OF SENSORY TRANSDUCTION SYSTEM"/>
    <property type="match status" value="1"/>
</dbReference>
<reference evidence="4" key="1">
    <citation type="submission" date="2016-12" db="EMBL/GenBank/DDBJ databases">
        <authorList>
            <person name="Varghese N."/>
            <person name="Submissions S."/>
        </authorList>
    </citation>
    <scope>NUCLEOTIDE SEQUENCE [LARGE SCALE GENOMIC DNA]</scope>
    <source>
        <strain evidence="4">DSM 13020</strain>
    </source>
</reference>
<keyword evidence="4" id="KW-1185">Reference proteome</keyword>
<name>A0A1M7THZ6_FERGO</name>
<dbReference type="Pfam" id="PF00990">
    <property type="entry name" value="GGDEF"/>
    <property type="match status" value="1"/>
</dbReference>
<evidence type="ECO:0000259" key="2">
    <source>
        <dbReference type="PROSITE" id="PS50887"/>
    </source>
</evidence>
<keyword evidence="1" id="KW-1133">Transmembrane helix</keyword>
<feature type="transmembrane region" description="Helical" evidence="1">
    <location>
        <begin position="200"/>
        <end position="218"/>
    </location>
</feature>
<dbReference type="GO" id="GO:0052621">
    <property type="term" value="F:diguanylate cyclase activity"/>
    <property type="evidence" value="ECO:0007669"/>
    <property type="project" value="TreeGrafter"/>
</dbReference>
<evidence type="ECO:0000256" key="1">
    <source>
        <dbReference type="SAM" id="Phobius"/>
    </source>
</evidence>
<evidence type="ECO:0000313" key="4">
    <source>
        <dbReference type="Proteomes" id="UP000184207"/>
    </source>
</evidence>
<dbReference type="Proteomes" id="UP000184207">
    <property type="component" value="Unassembled WGS sequence"/>
</dbReference>
<dbReference type="InterPro" id="IPR029787">
    <property type="entry name" value="Nucleotide_cyclase"/>
</dbReference>
<dbReference type="PANTHER" id="PTHR45138:SF6">
    <property type="entry name" value="DIGUANYLATE CYCLASE DGCN"/>
    <property type="match status" value="1"/>
</dbReference>
<dbReference type="SMART" id="SM00267">
    <property type="entry name" value="GGDEF"/>
    <property type="match status" value="1"/>
</dbReference>
<dbReference type="PROSITE" id="PS50887">
    <property type="entry name" value="GGDEF"/>
    <property type="match status" value="1"/>
</dbReference>
<proteinExistence type="predicted"/>
<feature type="transmembrane region" description="Helical" evidence="1">
    <location>
        <begin position="238"/>
        <end position="257"/>
    </location>
</feature>
<dbReference type="NCBIfam" id="TIGR00254">
    <property type="entry name" value="GGDEF"/>
    <property type="match status" value="1"/>
</dbReference>
<feature type="transmembrane region" description="Helical" evidence="1">
    <location>
        <begin position="316"/>
        <end position="334"/>
    </location>
</feature>
<dbReference type="EMBL" id="FRDJ01000020">
    <property type="protein sequence ID" value="SHN70340.1"/>
    <property type="molecule type" value="Genomic_DNA"/>
</dbReference>
<dbReference type="Gene3D" id="3.30.70.270">
    <property type="match status" value="1"/>
</dbReference>
<dbReference type="InterPro" id="IPR050469">
    <property type="entry name" value="Diguanylate_Cyclase"/>
</dbReference>
<dbReference type="GO" id="GO:0043709">
    <property type="term" value="P:cell adhesion involved in single-species biofilm formation"/>
    <property type="evidence" value="ECO:0007669"/>
    <property type="project" value="TreeGrafter"/>
</dbReference>
<dbReference type="CDD" id="cd01949">
    <property type="entry name" value="GGDEF"/>
    <property type="match status" value="1"/>
</dbReference>
<keyword evidence="1" id="KW-0472">Membrane</keyword>
<feature type="domain" description="GGDEF" evidence="2">
    <location>
        <begin position="396"/>
        <end position="516"/>
    </location>
</feature>
<accession>A0A1M7THZ6</accession>
<feature type="transmembrane region" description="Helical" evidence="1">
    <location>
        <begin position="169"/>
        <end position="188"/>
    </location>
</feature>
<protein>
    <submittedName>
        <fullName evidence="3">Diguanylate cyclase (GGDEF) domain-containing protein</fullName>
    </submittedName>
</protein>
<dbReference type="GO" id="GO:1902201">
    <property type="term" value="P:negative regulation of bacterial-type flagellum-dependent cell motility"/>
    <property type="evidence" value="ECO:0007669"/>
    <property type="project" value="TreeGrafter"/>
</dbReference>
<keyword evidence="1" id="KW-0812">Transmembrane</keyword>
<dbReference type="AlphaFoldDB" id="A0A1M7THZ6"/>
<organism evidence="3 4">
    <name type="scientific">Fervidobacterium gondwanense DSM 13020</name>
    <dbReference type="NCBI Taxonomy" id="1121883"/>
    <lineage>
        <taxon>Bacteria</taxon>
        <taxon>Thermotogati</taxon>
        <taxon>Thermotogota</taxon>
        <taxon>Thermotogae</taxon>
        <taxon>Thermotogales</taxon>
        <taxon>Fervidobacteriaceae</taxon>
        <taxon>Fervidobacterium</taxon>
    </lineage>
</organism>
<dbReference type="SUPFAM" id="SSF55073">
    <property type="entry name" value="Nucleotide cyclase"/>
    <property type="match status" value="1"/>
</dbReference>